<dbReference type="InterPro" id="IPR051575">
    <property type="entry name" value="Myb-like_DNA-bd"/>
</dbReference>
<feature type="domain" description="HTH myb-type" evidence="7">
    <location>
        <begin position="249"/>
        <end position="304"/>
    </location>
</feature>
<dbReference type="InterPro" id="IPR017930">
    <property type="entry name" value="Myb_dom"/>
</dbReference>
<evidence type="ECO:0000313" key="9">
    <source>
        <dbReference type="Proteomes" id="UP001295684"/>
    </source>
</evidence>
<gene>
    <name evidence="8" type="ORF">ECRASSUSDP1_LOCUS6694</name>
</gene>
<dbReference type="InterPro" id="IPR001005">
    <property type="entry name" value="SANT/Myb"/>
</dbReference>
<keyword evidence="2" id="KW-0238">DNA-binding</keyword>
<dbReference type="GO" id="GO:0042795">
    <property type="term" value="P:snRNA transcription by RNA polymerase II"/>
    <property type="evidence" value="ECO:0007669"/>
    <property type="project" value="TreeGrafter"/>
</dbReference>
<protein>
    <recommendedName>
        <fullName evidence="10">Myb-like protein L</fullName>
    </recommendedName>
</protein>
<keyword evidence="3" id="KW-0804">Transcription</keyword>
<reference evidence="8" key="1">
    <citation type="submission" date="2023-07" db="EMBL/GenBank/DDBJ databases">
        <authorList>
            <consortium name="AG Swart"/>
            <person name="Singh M."/>
            <person name="Singh A."/>
            <person name="Seah K."/>
            <person name="Emmerich C."/>
        </authorList>
    </citation>
    <scope>NUCLEOTIDE SEQUENCE</scope>
    <source>
        <strain evidence="8">DP1</strain>
    </source>
</reference>
<proteinExistence type="predicted"/>
<dbReference type="AlphaFoldDB" id="A0AAD1UAX0"/>
<evidence type="ECO:0000256" key="5">
    <source>
        <dbReference type="SAM" id="MobiDB-lite"/>
    </source>
</evidence>
<feature type="compositionally biased region" description="Polar residues" evidence="5">
    <location>
        <begin position="387"/>
        <end position="412"/>
    </location>
</feature>
<evidence type="ECO:0000259" key="6">
    <source>
        <dbReference type="PROSITE" id="PS50090"/>
    </source>
</evidence>
<evidence type="ECO:0000259" key="7">
    <source>
        <dbReference type="PROSITE" id="PS51294"/>
    </source>
</evidence>
<dbReference type="PANTHER" id="PTHR46621:SF1">
    <property type="entry name" value="SNRNA-ACTIVATING PROTEIN COMPLEX SUBUNIT 4"/>
    <property type="match status" value="1"/>
</dbReference>
<dbReference type="Pfam" id="PF00249">
    <property type="entry name" value="Myb_DNA-binding"/>
    <property type="match status" value="3"/>
</dbReference>
<feature type="compositionally biased region" description="Basic residues" evidence="5">
    <location>
        <begin position="467"/>
        <end position="493"/>
    </location>
</feature>
<dbReference type="EMBL" id="CAMPGE010006497">
    <property type="protein sequence ID" value="CAI2365349.1"/>
    <property type="molecule type" value="Genomic_DNA"/>
</dbReference>
<feature type="region of interest" description="Disordered" evidence="5">
    <location>
        <begin position="333"/>
        <end position="500"/>
    </location>
</feature>
<feature type="domain" description="Myb-like" evidence="6">
    <location>
        <begin position="249"/>
        <end position="300"/>
    </location>
</feature>
<feature type="domain" description="Myb-like" evidence="6">
    <location>
        <begin position="204"/>
        <end position="248"/>
    </location>
</feature>
<keyword evidence="9" id="KW-1185">Reference proteome</keyword>
<evidence type="ECO:0008006" key="10">
    <source>
        <dbReference type="Google" id="ProtNLM"/>
    </source>
</evidence>
<accession>A0AAD1UAX0</accession>
<comment type="caution">
    <text evidence="8">The sequence shown here is derived from an EMBL/GenBank/DDBJ whole genome shotgun (WGS) entry which is preliminary data.</text>
</comment>
<evidence type="ECO:0000256" key="2">
    <source>
        <dbReference type="ARBA" id="ARBA00023125"/>
    </source>
</evidence>
<evidence type="ECO:0000313" key="8">
    <source>
        <dbReference type="EMBL" id="CAI2365349.1"/>
    </source>
</evidence>
<dbReference type="InterPro" id="IPR009057">
    <property type="entry name" value="Homeodomain-like_sf"/>
</dbReference>
<dbReference type="Proteomes" id="UP001295684">
    <property type="component" value="Unassembled WGS sequence"/>
</dbReference>
<keyword evidence="1" id="KW-0805">Transcription regulation</keyword>
<evidence type="ECO:0000256" key="1">
    <source>
        <dbReference type="ARBA" id="ARBA00023015"/>
    </source>
</evidence>
<evidence type="ECO:0000256" key="3">
    <source>
        <dbReference type="ARBA" id="ARBA00023163"/>
    </source>
</evidence>
<dbReference type="CDD" id="cd00167">
    <property type="entry name" value="SANT"/>
    <property type="match status" value="2"/>
</dbReference>
<dbReference type="PROSITE" id="PS51294">
    <property type="entry name" value="HTH_MYB"/>
    <property type="match status" value="2"/>
</dbReference>
<keyword evidence="4" id="KW-0539">Nucleus</keyword>
<dbReference type="Gene3D" id="1.10.10.60">
    <property type="entry name" value="Homeodomain-like"/>
    <property type="match status" value="3"/>
</dbReference>
<dbReference type="PROSITE" id="PS50090">
    <property type="entry name" value="MYB_LIKE"/>
    <property type="match status" value="3"/>
</dbReference>
<dbReference type="GO" id="GO:0019185">
    <property type="term" value="C:snRNA-activating protein complex"/>
    <property type="evidence" value="ECO:0007669"/>
    <property type="project" value="TreeGrafter"/>
</dbReference>
<dbReference type="GO" id="GO:0001006">
    <property type="term" value="F:RNA polymerase III type 3 promoter sequence-specific DNA binding"/>
    <property type="evidence" value="ECO:0007669"/>
    <property type="project" value="TreeGrafter"/>
</dbReference>
<organism evidence="8 9">
    <name type="scientific">Euplotes crassus</name>
    <dbReference type="NCBI Taxonomy" id="5936"/>
    <lineage>
        <taxon>Eukaryota</taxon>
        <taxon>Sar</taxon>
        <taxon>Alveolata</taxon>
        <taxon>Ciliophora</taxon>
        <taxon>Intramacronucleata</taxon>
        <taxon>Spirotrichea</taxon>
        <taxon>Hypotrichia</taxon>
        <taxon>Euplotida</taxon>
        <taxon>Euplotidae</taxon>
        <taxon>Moneuplotes</taxon>
    </lineage>
</organism>
<dbReference type="PANTHER" id="PTHR46621">
    <property type="entry name" value="SNRNA-ACTIVATING PROTEIN COMPLEX SUBUNIT 4"/>
    <property type="match status" value="1"/>
</dbReference>
<evidence type="ECO:0000256" key="4">
    <source>
        <dbReference type="ARBA" id="ARBA00023242"/>
    </source>
</evidence>
<name>A0AAD1UAX0_EUPCR</name>
<feature type="compositionally biased region" description="Polar residues" evidence="5">
    <location>
        <begin position="426"/>
        <end position="440"/>
    </location>
</feature>
<dbReference type="SUPFAM" id="SSF46689">
    <property type="entry name" value="Homeodomain-like"/>
    <property type="match status" value="2"/>
</dbReference>
<dbReference type="SMART" id="SM00717">
    <property type="entry name" value="SANT"/>
    <property type="match status" value="3"/>
</dbReference>
<feature type="domain" description="HTH myb-type" evidence="7">
    <location>
        <begin position="306"/>
        <end position="355"/>
    </location>
</feature>
<feature type="domain" description="Myb-like" evidence="6">
    <location>
        <begin position="301"/>
        <end position="351"/>
    </location>
</feature>
<dbReference type="GO" id="GO:0000978">
    <property type="term" value="F:RNA polymerase II cis-regulatory region sequence-specific DNA binding"/>
    <property type="evidence" value="ECO:0007669"/>
    <property type="project" value="TreeGrafter"/>
</dbReference>
<sequence>MNRSMTDLELLELINRQLEENHKKQVIVKQNITKADRLYSNIMKQSNYVDNFKQDMKAGEVHSDDQIYYEKYAPGSKQECFYFKFLAKANEYLAISNEDESLNQERSCKSNNMTPDGDPEYEEFSDINTGGYRKRQRHQLSQKFKSKNKYKFKPAEDKVLLNAIEANPGNEMEALRNLAMTGPRKLLELYKRHKEIEGSHEVEWTDEEREKLKSLILKYGERTNWFQISMNFDNKNSYHCFLEYKKMQDNNIKKGKWSVEEDIRLSVSLKVYGEKNWALIAKSVPNRTDVQCRERYCNILDPRIHHSDWTEEEDERLRNAYEINPDKWSKIATSVSTRTDNQCRRRWTMLNNTKSKPASKRAGAKRKAKAESKKATSKQKSKSNASIDTPSNPKNSSPEMSKQQESQNQEKIITSPKILHKPQKDTPPQNCSLNAQNSLKDLSEVSKRQKASNSSKNLPKTAPKPTRIPKKPAKKRAPRKTPPKTCKNPKRKKASDPSDA</sequence>
<feature type="compositionally biased region" description="Basic residues" evidence="5">
    <location>
        <begin position="357"/>
        <end position="368"/>
    </location>
</feature>
<dbReference type="GO" id="GO:0042796">
    <property type="term" value="P:snRNA transcription by RNA polymerase III"/>
    <property type="evidence" value="ECO:0007669"/>
    <property type="project" value="TreeGrafter"/>
</dbReference>